<evidence type="ECO:0000256" key="4">
    <source>
        <dbReference type="RuleBase" id="RU004413"/>
    </source>
</evidence>
<dbReference type="InterPro" id="IPR000114">
    <property type="entry name" value="Ribosomal_uL16_bact-type"/>
</dbReference>
<dbReference type="InterPro" id="IPR047873">
    <property type="entry name" value="Ribosomal_uL16"/>
</dbReference>
<dbReference type="Gene3D" id="3.90.1170.10">
    <property type="entry name" value="Ribosomal protein L10e/L16"/>
    <property type="match status" value="1"/>
</dbReference>
<dbReference type="OrthoDB" id="268521at2759"/>
<feature type="region of interest" description="Disordered" evidence="5">
    <location>
        <begin position="37"/>
        <end position="56"/>
    </location>
</feature>
<evidence type="ECO:0000256" key="2">
    <source>
        <dbReference type="ARBA" id="ARBA00022980"/>
    </source>
</evidence>
<feature type="compositionally biased region" description="Basic residues" evidence="5">
    <location>
        <begin position="37"/>
        <end position="46"/>
    </location>
</feature>
<evidence type="ECO:0000256" key="3">
    <source>
        <dbReference type="ARBA" id="ARBA00023274"/>
    </source>
</evidence>
<dbReference type="CDD" id="cd01433">
    <property type="entry name" value="Ribosomal_L16_L10e"/>
    <property type="match status" value="1"/>
</dbReference>
<dbReference type="EMBL" id="LXPE01000083">
    <property type="protein sequence ID" value="OBA25504.1"/>
    <property type="molecule type" value="Genomic_DNA"/>
</dbReference>
<dbReference type="PANTHER" id="PTHR12220:SF13">
    <property type="entry name" value="LARGE RIBOSOMAL SUBUNIT PROTEIN UL16M"/>
    <property type="match status" value="1"/>
</dbReference>
<organism evidence="6 7">
    <name type="scientific">Hanseniaspora valbyensis NRRL Y-1626</name>
    <dbReference type="NCBI Taxonomy" id="766949"/>
    <lineage>
        <taxon>Eukaryota</taxon>
        <taxon>Fungi</taxon>
        <taxon>Dikarya</taxon>
        <taxon>Ascomycota</taxon>
        <taxon>Saccharomycotina</taxon>
        <taxon>Saccharomycetes</taxon>
        <taxon>Saccharomycodales</taxon>
        <taxon>Saccharomycodaceae</taxon>
        <taxon>Hanseniaspora</taxon>
    </lineage>
</organism>
<dbReference type="InterPro" id="IPR016180">
    <property type="entry name" value="Ribosomal_uL16_dom"/>
</dbReference>
<proteinExistence type="inferred from homology"/>
<evidence type="ECO:0000256" key="1">
    <source>
        <dbReference type="ARBA" id="ARBA00008931"/>
    </source>
</evidence>
<dbReference type="InterPro" id="IPR036920">
    <property type="entry name" value="Ribosomal_uL16_sf"/>
</dbReference>
<gene>
    <name evidence="6" type="ORF">HANVADRAFT_53885</name>
</gene>
<accession>A0A1B7T9V1</accession>
<dbReference type="SUPFAM" id="SSF54686">
    <property type="entry name" value="Ribosomal protein L16p/L10e"/>
    <property type="match status" value="1"/>
</dbReference>
<keyword evidence="7" id="KW-1185">Reference proteome</keyword>
<dbReference type="PANTHER" id="PTHR12220">
    <property type="entry name" value="50S/60S RIBOSOMAL PROTEIN L16"/>
    <property type="match status" value="1"/>
</dbReference>
<dbReference type="GO" id="GO:0032543">
    <property type="term" value="P:mitochondrial translation"/>
    <property type="evidence" value="ECO:0007669"/>
    <property type="project" value="TreeGrafter"/>
</dbReference>
<evidence type="ECO:0000313" key="7">
    <source>
        <dbReference type="Proteomes" id="UP000092321"/>
    </source>
</evidence>
<keyword evidence="3 4" id="KW-0687">Ribonucleoprotein</keyword>
<dbReference type="NCBIfam" id="TIGR01164">
    <property type="entry name" value="rplP_bact"/>
    <property type="match status" value="1"/>
</dbReference>
<keyword evidence="2 4" id="KW-0689">Ribosomal protein</keyword>
<name>A0A1B7T9V1_9ASCO</name>
<dbReference type="Proteomes" id="UP000092321">
    <property type="component" value="Unassembled WGS sequence"/>
</dbReference>
<evidence type="ECO:0000256" key="5">
    <source>
        <dbReference type="SAM" id="MobiDB-lite"/>
    </source>
</evidence>
<dbReference type="InterPro" id="IPR020798">
    <property type="entry name" value="Ribosomal_uL16_CS"/>
</dbReference>
<dbReference type="PRINTS" id="PR00060">
    <property type="entry name" value="RIBOSOMALL16"/>
</dbReference>
<protein>
    <submittedName>
        <fullName evidence="6">Ribosomal protein L16</fullName>
    </submittedName>
</protein>
<sequence>MLFFKNTFLGKQPLNLGRVNLLTPKINNLQLQSYRFSGRHSKKHGQREKTQKGRVALRSGGSIRGSTLTFGDYGLRLKSQGLRLIDKHFKELDRMIMRNKRKFGVLSKLRLKTNIPVFHKGNHIRMGKGKGAFVHWMIRVPTGKVLIEVKGCHELVAKQYLNKINKIMPGDWEIIKKGAYLPRISTTEVLTKQIPGQKVPEGLPETFKLQKEDVDVKSIVNNKTWRKYECRMLANTSYYSKLTGRYRKSKEESIIR</sequence>
<dbReference type="PROSITE" id="PS00701">
    <property type="entry name" value="RIBOSOMAL_L16_2"/>
    <property type="match status" value="1"/>
</dbReference>
<comment type="similarity">
    <text evidence="1 4">Belongs to the universal ribosomal protein uL16 family.</text>
</comment>
<dbReference type="GO" id="GO:0005762">
    <property type="term" value="C:mitochondrial large ribosomal subunit"/>
    <property type="evidence" value="ECO:0007669"/>
    <property type="project" value="TreeGrafter"/>
</dbReference>
<dbReference type="GO" id="GO:0019843">
    <property type="term" value="F:rRNA binding"/>
    <property type="evidence" value="ECO:0007669"/>
    <property type="project" value="InterPro"/>
</dbReference>
<reference evidence="7" key="1">
    <citation type="journal article" date="2016" name="Proc. Natl. Acad. Sci. U.S.A.">
        <title>Comparative genomics of biotechnologically important yeasts.</title>
        <authorList>
            <person name="Riley R."/>
            <person name="Haridas S."/>
            <person name="Wolfe K.H."/>
            <person name="Lopes M.R."/>
            <person name="Hittinger C.T."/>
            <person name="Goeker M."/>
            <person name="Salamov A.A."/>
            <person name="Wisecaver J.H."/>
            <person name="Long T.M."/>
            <person name="Calvey C.H."/>
            <person name="Aerts A.L."/>
            <person name="Barry K.W."/>
            <person name="Choi C."/>
            <person name="Clum A."/>
            <person name="Coughlan A.Y."/>
            <person name="Deshpande S."/>
            <person name="Douglass A.P."/>
            <person name="Hanson S.J."/>
            <person name="Klenk H.-P."/>
            <person name="LaButti K.M."/>
            <person name="Lapidus A."/>
            <person name="Lindquist E.A."/>
            <person name="Lipzen A.M."/>
            <person name="Meier-Kolthoff J.P."/>
            <person name="Ohm R.A."/>
            <person name="Otillar R.P."/>
            <person name="Pangilinan J.L."/>
            <person name="Peng Y."/>
            <person name="Rokas A."/>
            <person name="Rosa C.A."/>
            <person name="Scheuner C."/>
            <person name="Sibirny A.A."/>
            <person name="Slot J.C."/>
            <person name="Stielow J.B."/>
            <person name="Sun H."/>
            <person name="Kurtzman C.P."/>
            <person name="Blackwell M."/>
            <person name="Grigoriev I.V."/>
            <person name="Jeffries T.W."/>
        </authorList>
    </citation>
    <scope>NUCLEOTIDE SEQUENCE [LARGE SCALE GENOMIC DNA]</scope>
    <source>
        <strain evidence="7">NRRL Y-1626</strain>
    </source>
</reference>
<evidence type="ECO:0000313" key="6">
    <source>
        <dbReference type="EMBL" id="OBA25504.1"/>
    </source>
</evidence>
<dbReference type="AlphaFoldDB" id="A0A1B7T9V1"/>
<dbReference type="GO" id="GO:0003735">
    <property type="term" value="F:structural constituent of ribosome"/>
    <property type="evidence" value="ECO:0007669"/>
    <property type="project" value="InterPro"/>
</dbReference>
<comment type="caution">
    <text evidence="6">The sequence shown here is derived from an EMBL/GenBank/DDBJ whole genome shotgun (WGS) entry which is preliminary data.</text>
</comment>
<dbReference type="Pfam" id="PF00252">
    <property type="entry name" value="Ribosomal_L16"/>
    <property type="match status" value="1"/>
</dbReference>